<keyword evidence="6" id="KW-0862">Zinc</keyword>
<feature type="domain" description="DOC" evidence="7">
    <location>
        <begin position="587"/>
        <end position="660"/>
    </location>
</feature>
<dbReference type="SUPFAM" id="SSF49785">
    <property type="entry name" value="Galactose-binding domain-like"/>
    <property type="match status" value="1"/>
</dbReference>
<keyword evidence="3" id="KW-0479">Metal-binding</keyword>
<dbReference type="EMBL" id="JBBPFD010000681">
    <property type="protein sequence ID" value="KAK7877599.1"/>
    <property type="molecule type" value="Genomic_DNA"/>
</dbReference>
<keyword evidence="5" id="KW-0833">Ubl conjugation pathway</keyword>
<evidence type="ECO:0000256" key="6">
    <source>
        <dbReference type="ARBA" id="ARBA00022833"/>
    </source>
</evidence>
<evidence type="ECO:0000313" key="8">
    <source>
        <dbReference type="EMBL" id="KAK7877599.1"/>
    </source>
</evidence>
<accession>A0AAW0MLI1</accession>
<dbReference type="Gene3D" id="3.30.60.90">
    <property type="match status" value="1"/>
</dbReference>
<keyword evidence="4" id="KW-0863">Zinc-finger</keyword>
<evidence type="ECO:0000256" key="2">
    <source>
        <dbReference type="ARBA" id="ARBA00022490"/>
    </source>
</evidence>
<comment type="subcellular location">
    <subcellularLocation>
        <location evidence="1">Cytoplasm</location>
    </subcellularLocation>
</comment>
<dbReference type="AlphaFoldDB" id="A0AAW0MLI1"/>
<evidence type="ECO:0000259" key="7">
    <source>
        <dbReference type="PROSITE" id="PS51284"/>
    </source>
</evidence>
<dbReference type="InterPro" id="IPR021097">
    <property type="entry name" value="CPH_domain"/>
</dbReference>
<dbReference type="SUPFAM" id="SSF63748">
    <property type="entry name" value="Tudor/PWWP/MBT"/>
    <property type="match status" value="1"/>
</dbReference>
<dbReference type="Pfam" id="PF00569">
    <property type="entry name" value="ZZ"/>
    <property type="match status" value="1"/>
</dbReference>
<dbReference type="GO" id="GO:0008270">
    <property type="term" value="F:zinc ion binding"/>
    <property type="evidence" value="ECO:0007669"/>
    <property type="project" value="UniProtKB-KW"/>
</dbReference>
<dbReference type="PROSITE" id="PS51284">
    <property type="entry name" value="DOC"/>
    <property type="match status" value="1"/>
</dbReference>
<protein>
    <recommendedName>
        <fullName evidence="7">DOC domain-containing protein</fullName>
    </recommendedName>
</protein>
<dbReference type="InterPro" id="IPR014722">
    <property type="entry name" value="Rib_uL2_dom2"/>
</dbReference>
<dbReference type="Gene3D" id="2.60.120.260">
    <property type="entry name" value="Galactose-binding domain-like"/>
    <property type="match status" value="1"/>
</dbReference>
<dbReference type="GO" id="GO:0005737">
    <property type="term" value="C:cytoplasm"/>
    <property type="evidence" value="ECO:0007669"/>
    <property type="project" value="UniProtKB-SubCell"/>
</dbReference>
<dbReference type="InterPro" id="IPR004939">
    <property type="entry name" value="APC_su10/DOC_dom"/>
</dbReference>
<keyword evidence="2" id="KW-0963">Cytoplasm</keyword>
<dbReference type="InterPro" id="IPR043145">
    <property type="entry name" value="Znf_ZZ_sf"/>
</dbReference>
<dbReference type="SUPFAM" id="SSF57850">
    <property type="entry name" value="RING/U-box"/>
    <property type="match status" value="1"/>
</dbReference>
<evidence type="ECO:0000256" key="5">
    <source>
        <dbReference type="ARBA" id="ARBA00022786"/>
    </source>
</evidence>
<gene>
    <name evidence="8" type="ORF">WMY93_031684</name>
</gene>
<sequence>MFFSSCFLEEFFPDSDAPRVGSLMAVLSVIGGIDGRLRLGGQVVHEEYGEGTVTRITPKGRITVQFHEMRTCRVCLLSHLKPLPAVPFSAHNLPFTDPMLSVWAQLVSLAGSKLEKQQMKKSLSRGLTADQVDIHLLRCQQLRLYILKAGRALLLHQDKLRQILSQPAVVDMGPNPSEDPVVSSPDVGDLSPEGPLPPMILLQQLLSAATQPSPIKAIFDRREMEAAALAVCQFLAVGIVPSFVSSKKQKSSPVPPLPIVLQLMEMGFIRKNIEFALKSLSGTSGSASGMPGVEALVDGLSDEFSDEEVLEELEESEPAYTVPPGAVVTESQTFKKRSDFQSNDDYAVYVRENIPGDFYCSITCTDHQKRERDSFSTTFSLLLSLFSSVGMMVKCCRTYEEVYDGDMGKVIKLDRDGLHDLNVQCDWQQKGGTYWVRYIHIELLGFPPQSSPSHIRIGDKVRVKPTVTTPKYKWGSVTHRSVGVVKAFSANGKDVIVDFPQQSHWTGLLSEMELVPSVHLGVRYETLHSSFKTYSLFVRRLPDVPINGPRFKCRNCDDFDFCENCFKLANTTPDTPSDASTKESPAFCGRSGKQLKKHHNTQRGMLIDDWARAVKNLSVSSSVNQASRLIDCSDQCWQSSGSQGKHWIRLELFPDVSCTD</sequence>
<keyword evidence="9" id="KW-1185">Reference proteome</keyword>
<dbReference type="InterPro" id="IPR000433">
    <property type="entry name" value="Znf_ZZ"/>
</dbReference>
<evidence type="ECO:0000256" key="3">
    <source>
        <dbReference type="ARBA" id="ARBA00022723"/>
    </source>
</evidence>
<evidence type="ECO:0000256" key="4">
    <source>
        <dbReference type="ARBA" id="ARBA00022771"/>
    </source>
</evidence>
<comment type="caution">
    <text evidence="8">The sequence shown here is derived from an EMBL/GenBank/DDBJ whole genome shotgun (WGS) entry which is preliminary data.</text>
</comment>
<reference evidence="9" key="1">
    <citation type="submission" date="2024-04" db="EMBL/GenBank/DDBJ databases">
        <title>Salinicola lusitanus LLJ914,a marine bacterium isolated from the Okinawa Trough.</title>
        <authorList>
            <person name="Li J."/>
        </authorList>
    </citation>
    <scope>NUCLEOTIDE SEQUENCE [LARGE SCALE GENOMIC DNA]</scope>
</reference>
<proteinExistence type="predicted"/>
<dbReference type="Pfam" id="PF11515">
    <property type="entry name" value="Cul7"/>
    <property type="match status" value="1"/>
</dbReference>
<organism evidence="8 9">
    <name type="scientific">Mugilogobius chulae</name>
    <name type="common">yellowstripe goby</name>
    <dbReference type="NCBI Taxonomy" id="88201"/>
    <lineage>
        <taxon>Eukaryota</taxon>
        <taxon>Metazoa</taxon>
        <taxon>Chordata</taxon>
        <taxon>Craniata</taxon>
        <taxon>Vertebrata</taxon>
        <taxon>Euteleostomi</taxon>
        <taxon>Actinopterygii</taxon>
        <taxon>Neopterygii</taxon>
        <taxon>Teleostei</taxon>
        <taxon>Neoteleostei</taxon>
        <taxon>Acanthomorphata</taxon>
        <taxon>Gobiaria</taxon>
        <taxon>Gobiiformes</taxon>
        <taxon>Gobioidei</taxon>
        <taxon>Gobiidae</taxon>
        <taxon>Gobionellinae</taxon>
        <taxon>Mugilogobius</taxon>
    </lineage>
</organism>
<name>A0AAW0MLI1_9GOBI</name>
<dbReference type="Gene3D" id="2.30.30.30">
    <property type="match status" value="1"/>
</dbReference>
<dbReference type="Proteomes" id="UP001460270">
    <property type="component" value="Unassembled WGS sequence"/>
</dbReference>
<evidence type="ECO:0000313" key="9">
    <source>
        <dbReference type="Proteomes" id="UP001460270"/>
    </source>
</evidence>
<dbReference type="InterPro" id="IPR008979">
    <property type="entry name" value="Galactose-bd-like_sf"/>
</dbReference>
<evidence type="ECO:0000256" key="1">
    <source>
        <dbReference type="ARBA" id="ARBA00004496"/>
    </source>
</evidence>